<dbReference type="GO" id="GO:0008270">
    <property type="term" value="F:zinc ion binding"/>
    <property type="evidence" value="ECO:0007669"/>
    <property type="project" value="UniProtKB-KW"/>
</dbReference>
<organism evidence="3 4">
    <name type="scientific">Saponaria officinalis</name>
    <name type="common">Common soapwort</name>
    <name type="synonym">Lychnis saponaria</name>
    <dbReference type="NCBI Taxonomy" id="3572"/>
    <lineage>
        <taxon>Eukaryota</taxon>
        <taxon>Viridiplantae</taxon>
        <taxon>Streptophyta</taxon>
        <taxon>Embryophyta</taxon>
        <taxon>Tracheophyta</taxon>
        <taxon>Spermatophyta</taxon>
        <taxon>Magnoliopsida</taxon>
        <taxon>eudicotyledons</taxon>
        <taxon>Gunneridae</taxon>
        <taxon>Pentapetalae</taxon>
        <taxon>Caryophyllales</taxon>
        <taxon>Caryophyllaceae</taxon>
        <taxon>Caryophylleae</taxon>
        <taxon>Saponaria</taxon>
    </lineage>
</organism>
<dbReference type="PROSITE" id="PS50158">
    <property type="entry name" value="ZF_CCHC"/>
    <property type="match status" value="1"/>
</dbReference>
<gene>
    <name evidence="3" type="ORF">RND81_05G036600</name>
</gene>
<keyword evidence="1" id="KW-0863">Zinc-finger</keyword>
<accession>A0AAW1KXG2</accession>
<comment type="caution">
    <text evidence="3">The sequence shown here is derived from an EMBL/GenBank/DDBJ whole genome shotgun (WGS) entry which is preliminary data.</text>
</comment>
<reference evidence="3" key="1">
    <citation type="submission" date="2024-03" db="EMBL/GenBank/DDBJ databases">
        <title>WGS assembly of Saponaria officinalis var. Norfolk2.</title>
        <authorList>
            <person name="Jenkins J."/>
            <person name="Shu S."/>
            <person name="Grimwood J."/>
            <person name="Barry K."/>
            <person name="Goodstein D."/>
            <person name="Schmutz J."/>
            <person name="Leebens-Mack J."/>
            <person name="Osbourn A."/>
        </authorList>
    </citation>
    <scope>NUCLEOTIDE SEQUENCE [LARGE SCALE GENOMIC DNA]</scope>
    <source>
        <strain evidence="3">JIC</strain>
    </source>
</reference>
<dbReference type="Pfam" id="PF14111">
    <property type="entry name" value="DUF4283"/>
    <property type="match status" value="1"/>
</dbReference>
<dbReference type="PANTHER" id="PTHR31286">
    <property type="entry name" value="GLYCINE-RICH CELL WALL STRUCTURAL PROTEIN 1.8-LIKE"/>
    <property type="match status" value="1"/>
</dbReference>
<keyword evidence="1" id="KW-0479">Metal-binding</keyword>
<dbReference type="InterPro" id="IPR040256">
    <property type="entry name" value="At4g02000-like"/>
</dbReference>
<feature type="domain" description="CCHC-type" evidence="2">
    <location>
        <begin position="290"/>
        <end position="304"/>
    </location>
</feature>
<dbReference type="PANTHER" id="PTHR31286:SF180">
    <property type="entry name" value="OS10G0362600 PROTEIN"/>
    <property type="match status" value="1"/>
</dbReference>
<dbReference type="EMBL" id="JBDFQZ010000005">
    <property type="protein sequence ID" value="KAK9723951.1"/>
    <property type="molecule type" value="Genomic_DNA"/>
</dbReference>
<evidence type="ECO:0000313" key="3">
    <source>
        <dbReference type="EMBL" id="KAK9723951.1"/>
    </source>
</evidence>
<evidence type="ECO:0000256" key="1">
    <source>
        <dbReference type="PROSITE-ProRule" id="PRU00047"/>
    </source>
</evidence>
<protein>
    <recommendedName>
        <fullName evidence="2">CCHC-type domain-containing protein</fullName>
    </recommendedName>
</protein>
<name>A0AAW1KXG2_SAPOF</name>
<dbReference type="SUPFAM" id="SSF56219">
    <property type="entry name" value="DNase I-like"/>
    <property type="match status" value="1"/>
</dbReference>
<dbReference type="GO" id="GO:0003676">
    <property type="term" value="F:nucleic acid binding"/>
    <property type="evidence" value="ECO:0007669"/>
    <property type="project" value="InterPro"/>
</dbReference>
<dbReference type="Proteomes" id="UP001443914">
    <property type="component" value="Unassembled WGS sequence"/>
</dbReference>
<dbReference type="InterPro" id="IPR025558">
    <property type="entry name" value="DUF4283"/>
</dbReference>
<dbReference type="AlphaFoldDB" id="A0AAW1KXG2"/>
<dbReference type="InterPro" id="IPR036691">
    <property type="entry name" value="Endo/exonu/phosph_ase_sf"/>
</dbReference>
<sequence length="801" mass="89718">MNSVKMIWTKYLGALNVLFTILFYRKSGTTGLPPHVCSDLIIAPIPHSPVSEAVNEAETNDVVLIPAAPVSNTYSLAGPSLVDPITDASKGGSTWADVVKDMGKSQEGMSLFFHEEISGMEEIEIEMEDIQDELNSWNNTLMGTVLGAKLTLKQISDFAVKSWSHIASPYVQYFRKGWFCFRFSSLEQLNEVLKAGPWKMDRVSIVPIWVLFPGLDPYLWTDIFLSKLASKVGKPLFADKTTTCQARLSFARVMIEVDVAAPLVNHVFMTTPFTGSFCQPVEYEWVPYHCFECGKLGHEVKNCRVGKAKAKVTNQVVVEPVSAPSPAKVSPEVVAPDSVCQTLGGTSGPNMGIPDHDGKTRIRQSKATKIANTMFPHYQVICNYSYHNNGRIWILWRPTTVSVRTIEVNSQYIHCHITHYNSCTEFSVTFVYASNDPLRCGGEDKHNPPCLHDILDFNACLLNCALDDIQSSGCAFTWSNKQEGAARVWCKLDRALANYQWLSKFPSSSAHFLPAGVSDHSPWFSFLNCWLADPSFQGVVQKAWDVPIYGSIMFCFFGKLKNVRKDLTDMHRRKLENCQENIHIYPTSATLLQEEKDLLASYTKLREIELTILRQRAKFENLTQNDTERQQSRFIGVIEDHHGQLKSSLNEVAGAFVDYYTAILGLDQTVNALDRGIISDGDCLTTADGEALCRPVQDREIWEALKGIGQNKNPGPDGFSSGFFLNSWNEFFRTSRLIKKANSTLVALIPKKKVIKSVLDFRPISCCSILLQEVMAKSLVKGYGRKFLTPRCFVTPPTREP</sequence>
<proteinExistence type="predicted"/>
<dbReference type="InterPro" id="IPR001878">
    <property type="entry name" value="Znf_CCHC"/>
</dbReference>
<evidence type="ECO:0000313" key="4">
    <source>
        <dbReference type="Proteomes" id="UP001443914"/>
    </source>
</evidence>
<keyword evidence="4" id="KW-1185">Reference proteome</keyword>
<evidence type="ECO:0000259" key="2">
    <source>
        <dbReference type="PROSITE" id="PS50158"/>
    </source>
</evidence>
<keyword evidence="1" id="KW-0862">Zinc</keyword>